<keyword evidence="6 13" id="KW-0418">Kinase</keyword>
<name>A0A0U9HAH9_9BACI</name>
<protein>
    <recommendedName>
        <fullName evidence="11">fructokinase</fullName>
        <ecNumber evidence="11">2.7.1.4</ecNumber>
    </recommendedName>
</protein>
<dbReference type="Proteomes" id="UP000052946">
    <property type="component" value="Unassembled WGS sequence"/>
</dbReference>
<evidence type="ECO:0000256" key="1">
    <source>
        <dbReference type="ARBA" id="ARBA00001946"/>
    </source>
</evidence>
<dbReference type="AlphaFoldDB" id="A0A0U9HAH9"/>
<dbReference type="EC" id="2.7.1.4" evidence="11"/>
<dbReference type="InterPro" id="IPR051804">
    <property type="entry name" value="Carb_Metab_Reg_Kinase/Isom"/>
</dbReference>
<keyword evidence="10" id="KW-0119">Carbohydrate metabolism</keyword>
<proteinExistence type="inferred from homology"/>
<evidence type="ECO:0000256" key="5">
    <source>
        <dbReference type="ARBA" id="ARBA00022741"/>
    </source>
</evidence>
<evidence type="ECO:0000256" key="9">
    <source>
        <dbReference type="ARBA" id="ARBA00022842"/>
    </source>
</evidence>
<evidence type="ECO:0000256" key="3">
    <source>
        <dbReference type="ARBA" id="ARBA00022679"/>
    </source>
</evidence>
<keyword evidence="7" id="KW-0862">Zinc</keyword>
<dbReference type="FunFam" id="3.30.420.40:FF:000153">
    <property type="entry name" value="Putative fructokinase"/>
    <property type="match status" value="1"/>
</dbReference>
<comment type="catalytic activity">
    <reaction evidence="12">
        <text>D-fructose + ATP = D-fructose 6-phosphate + ADP + H(+)</text>
        <dbReference type="Rhea" id="RHEA:16125"/>
        <dbReference type="ChEBI" id="CHEBI:15378"/>
        <dbReference type="ChEBI" id="CHEBI:30616"/>
        <dbReference type="ChEBI" id="CHEBI:37721"/>
        <dbReference type="ChEBI" id="CHEBI:61527"/>
        <dbReference type="ChEBI" id="CHEBI:456216"/>
        <dbReference type="EC" id="2.7.1.4"/>
    </reaction>
</comment>
<dbReference type="EMBL" id="BBXV01000038">
    <property type="protein sequence ID" value="GAQ19072.1"/>
    <property type="molecule type" value="Genomic_DNA"/>
</dbReference>
<dbReference type="RefSeq" id="WP_058950830.1">
    <property type="nucleotide sequence ID" value="NZ_BBXV01000038.1"/>
</dbReference>
<comment type="cofactor">
    <cofactor evidence="1">
        <name>Mg(2+)</name>
        <dbReference type="ChEBI" id="CHEBI:18420"/>
    </cofactor>
</comment>
<dbReference type="InterPro" id="IPR049874">
    <property type="entry name" value="ROK_cs"/>
</dbReference>
<evidence type="ECO:0000256" key="10">
    <source>
        <dbReference type="ARBA" id="ARBA00023277"/>
    </source>
</evidence>
<gene>
    <name evidence="13" type="ORF">OPHB3_3031</name>
</gene>
<dbReference type="GO" id="GO:0008865">
    <property type="term" value="F:fructokinase activity"/>
    <property type="evidence" value="ECO:0007669"/>
    <property type="project" value="UniProtKB-EC"/>
</dbReference>
<dbReference type="InterPro" id="IPR043129">
    <property type="entry name" value="ATPase_NBD"/>
</dbReference>
<dbReference type="SUPFAM" id="SSF53067">
    <property type="entry name" value="Actin-like ATPase domain"/>
    <property type="match status" value="1"/>
</dbReference>
<keyword evidence="8" id="KW-0067">ATP-binding</keyword>
<dbReference type="FunFam" id="3.30.420.40:FF:000136">
    <property type="entry name" value="Putative fructokinase"/>
    <property type="match status" value="1"/>
</dbReference>
<evidence type="ECO:0000256" key="6">
    <source>
        <dbReference type="ARBA" id="ARBA00022777"/>
    </source>
</evidence>
<dbReference type="GO" id="GO:0046872">
    <property type="term" value="F:metal ion binding"/>
    <property type="evidence" value="ECO:0007669"/>
    <property type="project" value="UniProtKB-KW"/>
</dbReference>
<dbReference type="PANTHER" id="PTHR42742">
    <property type="entry name" value="TRANSCRIPTIONAL REPRESSOR MPRA"/>
    <property type="match status" value="1"/>
</dbReference>
<dbReference type="Pfam" id="PF00480">
    <property type="entry name" value="ROK"/>
    <property type="match status" value="1"/>
</dbReference>
<dbReference type="CDD" id="cd24067">
    <property type="entry name" value="ASKHA_NBD_ROK_BsFRK-like"/>
    <property type="match status" value="1"/>
</dbReference>
<evidence type="ECO:0000256" key="7">
    <source>
        <dbReference type="ARBA" id="ARBA00022833"/>
    </source>
</evidence>
<evidence type="ECO:0000256" key="2">
    <source>
        <dbReference type="ARBA" id="ARBA00006479"/>
    </source>
</evidence>
<keyword evidence="9" id="KW-0460">Magnesium</keyword>
<evidence type="ECO:0000256" key="12">
    <source>
        <dbReference type="ARBA" id="ARBA00048451"/>
    </source>
</evidence>
<accession>A0A0U9HAH9</accession>
<evidence type="ECO:0000313" key="13">
    <source>
        <dbReference type="EMBL" id="GAQ19072.1"/>
    </source>
</evidence>
<comment type="similarity">
    <text evidence="2">Belongs to the ROK (NagC/XylR) family.</text>
</comment>
<evidence type="ECO:0000256" key="11">
    <source>
        <dbReference type="ARBA" id="ARBA00038887"/>
    </source>
</evidence>
<evidence type="ECO:0000313" key="14">
    <source>
        <dbReference type="Proteomes" id="UP000052946"/>
    </source>
</evidence>
<comment type="caution">
    <text evidence="13">The sequence shown here is derived from an EMBL/GenBank/DDBJ whole genome shotgun (WGS) entry which is preliminary data.</text>
</comment>
<dbReference type="GO" id="GO:0005524">
    <property type="term" value="F:ATP binding"/>
    <property type="evidence" value="ECO:0007669"/>
    <property type="project" value="UniProtKB-KW"/>
</dbReference>
<dbReference type="InterPro" id="IPR000600">
    <property type="entry name" value="ROK"/>
</dbReference>
<reference evidence="13 14" key="2">
    <citation type="journal article" date="2016" name="Genome Announc.">
        <title>Draft Genome Sequence of Oceanobacillus picturae Heshi-B3, Isolated from Fermented Rice Bran in a Traditional Japanese Seafood Dish.</title>
        <authorList>
            <person name="Akuzawa S."/>
            <person name="Nagaoka J."/>
            <person name="Kanekatsu M."/>
            <person name="Kanesaki Y."/>
            <person name="Suzuki T."/>
        </authorList>
    </citation>
    <scope>NUCLEOTIDE SEQUENCE [LARGE SCALE GENOMIC DNA]</scope>
    <source>
        <strain evidence="13 14">Heshi-B3</strain>
    </source>
</reference>
<keyword evidence="5" id="KW-0547">Nucleotide-binding</keyword>
<evidence type="ECO:0000256" key="8">
    <source>
        <dbReference type="ARBA" id="ARBA00022840"/>
    </source>
</evidence>
<evidence type="ECO:0000256" key="4">
    <source>
        <dbReference type="ARBA" id="ARBA00022723"/>
    </source>
</evidence>
<dbReference type="Gene3D" id="3.30.420.40">
    <property type="match status" value="2"/>
</dbReference>
<keyword evidence="4" id="KW-0479">Metal-binding</keyword>
<reference evidence="14" key="1">
    <citation type="submission" date="2015-07" db="EMBL/GenBank/DDBJ databases">
        <title>Draft Genome Sequence of Oceanobacillus picturae Heshi-B3 that Was Isolated from Fermented Rice Bran with Aging Salted Mackerel, Which Was Named Heshiko as Traditional Fermented Seafood in Japan.</title>
        <authorList>
            <person name="Akuzawa S."/>
            <person name="Nakagawa J."/>
            <person name="Kanekatsu T."/>
            <person name="Kanesaki Y."/>
            <person name="Suzuki T."/>
        </authorList>
    </citation>
    <scope>NUCLEOTIDE SEQUENCE [LARGE SCALE GENOMIC DNA]</scope>
    <source>
        <strain evidence="14">Heshi-B3</strain>
    </source>
</reference>
<sequence length="288" mass="31074">MLVGAIEAGGTKFICGVGTEQGEILEQISIPTRGPEETLKDVVDFFKGKEIERLGIGSFGPIQVNKTQPDYGSLLETPKTIWKHYPLLKHLEGHFPAGMPIVVDTDVNAAALGEIKWGAAKGKNSCVYFTVGTGIGAGVFLNGKLLHGLMHPEAGHMFIKRHEMDEFSGCCPYHKDCLEGLASGTALKTRWGVAGTELTDERAWELEGYYLAQAAVNAIVTYSPEKIIFGGGVSQRPGLIEQIQKQTLELLNGYIKKTQITDNIEDYISLPGLGSQAGLKGSLALVLD</sequence>
<dbReference type="PROSITE" id="PS01125">
    <property type="entry name" value="ROK"/>
    <property type="match status" value="1"/>
</dbReference>
<dbReference type="PANTHER" id="PTHR42742:SF3">
    <property type="entry name" value="FRUCTOKINASE"/>
    <property type="match status" value="1"/>
</dbReference>
<dbReference type="OrthoDB" id="9783435at2"/>
<organism evidence="13 14">
    <name type="scientific">Oceanobacillus picturae</name>
    <dbReference type="NCBI Taxonomy" id="171693"/>
    <lineage>
        <taxon>Bacteria</taxon>
        <taxon>Bacillati</taxon>
        <taxon>Bacillota</taxon>
        <taxon>Bacilli</taxon>
        <taxon>Bacillales</taxon>
        <taxon>Bacillaceae</taxon>
        <taxon>Oceanobacillus</taxon>
    </lineage>
</organism>
<keyword evidence="3" id="KW-0808">Transferase</keyword>